<proteinExistence type="predicted"/>
<name>A0A644YJ37_9ZZZZ</name>
<evidence type="ECO:0000313" key="3">
    <source>
        <dbReference type="EMBL" id="MPM28390.1"/>
    </source>
</evidence>
<dbReference type="GO" id="GO:0047110">
    <property type="term" value="F:phenylglyoxylate dehydrogenase (acylating) activity"/>
    <property type="evidence" value="ECO:0007669"/>
    <property type="project" value="UniProtKB-EC"/>
</dbReference>
<organism evidence="3">
    <name type="scientific">bioreactor metagenome</name>
    <dbReference type="NCBI Taxonomy" id="1076179"/>
    <lineage>
        <taxon>unclassified sequences</taxon>
        <taxon>metagenomes</taxon>
        <taxon>ecological metagenomes</taxon>
    </lineage>
</organism>
<sequence>MSAFYKTLLAAGFGGQGVMVLGQLVAYTGIEEGRHVTWIPSYGPEMRGGTANCGVVLSEEEIGSPVVDSADVLVIMNQPSLSKFLDRVKPGGVLVYNSDLVEYDGSRKDIAAVGLPASTMAYELGSDKITNIVILGAVVESSGIVNNDVCVETIKEKLGKKKPKFLPMNLEAFEKGKAAARAALSR</sequence>
<dbReference type="EMBL" id="VSSQ01005241">
    <property type="protein sequence ID" value="MPM28390.1"/>
    <property type="molecule type" value="Genomic_DNA"/>
</dbReference>
<reference evidence="3" key="1">
    <citation type="submission" date="2019-08" db="EMBL/GenBank/DDBJ databases">
        <authorList>
            <person name="Kucharzyk K."/>
            <person name="Murdoch R.W."/>
            <person name="Higgins S."/>
            <person name="Loffler F."/>
        </authorList>
    </citation>
    <scope>NUCLEOTIDE SEQUENCE</scope>
</reference>
<dbReference type="Gene3D" id="3.40.920.10">
    <property type="entry name" value="Pyruvate-ferredoxin oxidoreductase, PFOR, domain III"/>
    <property type="match status" value="1"/>
</dbReference>
<comment type="caution">
    <text evidence="3">The sequence shown here is derived from an EMBL/GenBank/DDBJ whole genome shotgun (WGS) entry which is preliminary data.</text>
</comment>
<dbReference type="InterPro" id="IPR019752">
    <property type="entry name" value="Pyrv/ketoisovalerate_OxRed_cat"/>
</dbReference>
<dbReference type="Pfam" id="PF01558">
    <property type="entry name" value="POR"/>
    <property type="match status" value="1"/>
</dbReference>
<dbReference type="SUPFAM" id="SSF53323">
    <property type="entry name" value="Pyruvate-ferredoxin oxidoreductase, PFOR, domain III"/>
    <property type="match status" value="1"/>
</dbReference>
<dbReference type="EC" id="1.2.1.58" evidence="3"/>
<dbReference type="InterPro" id="IPR002869">
    <property type="entry name" value="Pyrv_flavodox_OxRed_cen"/>
</dbReference>
<keyword evidence="1 3" id="KW-0560">Oxidoreductase</keyword>
<accession>A0A644YJ37</accession>
<dbReference type="AlphaFoldDB" id="A0A644YJ37"/>
<evidence type="ECO:0000256" key="1">
    <source>
        <dbReference type="ARBA" id="ARBA00023002"/>
    </source>
</evidence>
<protein>
    <submittedName>
        <fullName evidence="3">NADH-dependent phenylglyoxylate dehydrogenase subunit gamma</fullName>
        <ecNumber evidence="3">1.2.1.58</ecNumber>
    </submittedName>
</protein>
<evidence type="ECO:0000259" key="2">
    <source>
        <dbReference type="Pfam" id="PF01558"/>
    </source>
</evidence>
<dbReference type="PANTHER" id="PTHR42730">
    <property type="entry name" value="2-OXOGLUTARATE SYNTHASE SUBUNIT KORC"/>
    <property type="match status" value="1"/>
</dbReference>
<dbReference type="InterPro" id="IPR052554">
    <property type="entry name" value="2-oxoglutarate_synth_KorC"/>
</dbReference>
<dbReference type="PANTHER" id="PTHR42730:SF1">
    <property type="entry name" value="2-OXOGLUTARATE SYNTHASE SUBUNIT KORC"/>
    <property type="match status" value="1"/>
</dbReference>
<feature type="domain" description="Pyruvate/ketoisovalerate oxidoreductase catalytic" evidence="2">
    <location>
        <begin position="14"/>
        <end position="176"/>
    </location>
</feature>
<gene>
    <name evidence="3" type="primary">padE_5</name>
    <name evidence="3" type="ORF">SDC9_74912</name>
</gene>